<name>A0ACC2VK78_9TREE</name>
<keyword evidence="2" id="KW-1185">Reference proteome</keyword>
<reference evidence="1" key="1">
    <citation type="submission" date="2023-04" db="EMBL/GenBank/DDBJ databases">
        <title>Draft Genome sequencing of Naganishia species isolated from polar environments using Oxford Nanopore Technology.</title>
        <authorList>
            <person name="Leo P."/>
            <person name="Venkateswaran K."/>
        </authorList>
    </citation>
    <scope>NUCLEOTIDE SEQUENCE</scope>
    <source>
        <strain evidence="1">MNA-CCFEE 5262</strain>
    </source>
</reference>
<gene>
    <name evidence="1" type="ORF">QFC20_005711</name>
</gene>
<organism evidence="1 2">
    <name type="scientific">Naganishia adeliensis</name>
    <dbReference type="NCBI Taxonomy" id="92952"/>
    <lineage>
        <taxon>Eukaryota</taxon>
        <taxon>Fungi</taxon>
        <taxon>Dikarya</taxon>
        <taxon>Basidiomycota</taxon>
        <taxon>Agaricomycotina</taxon>
        <taxon>Tremellomycetes</taxon>
        <taxon>Filobasidiales</taxon>
        <taxon>Filobasidiaceae</taxon>
        <taxon>Naganishia</taxon>
    </lineage>
</organism>
<dbReference type="Proteomes" id="UP001230649">
    <property type="component" value="Unassembled WGS sequence"/>
</dbReference>
<evidence type="ECO:0000313" key="1">
    <source>
        <dbReference type="EMBL" id="KAJ9099498.1"/>
    </source>
</evidence>
<evidence type="ECO:0000313" key="2">
    <source>
        <dbReference type="Proteomes" id="UP001230649"/>
    </source>
</evidence>
<protein>
    <submittedName>
        <fullName evidence="1">Uncharacterized protein</fullName>
    </submittedName>
</protein>
<comment type="caution">
    <text evidence="1">The sequence shown here is derived from an EMBL/GenBank/DDBJ whole genome shotgun (WGS) entry which is preliminary data.</text>
</comment>
<sequence>MSADTTDIIDLTGEWHAIVSDHEDNPAPEPESTTTATLHDDNNENTMPDALESPIVRAWLQRHQGSDAARGGEEPELELEMREVSEDGNEAKDAEKDGEEEEDEQQEEEEEVPEEH</sequence>
<dbReference type="EMBL" id="JASBWS010000083">
    <property type="protein sequence ID" value="KAJ9099498.1"/>
    <property type="molecule type" value="Genomic_DNA"/>
</dbReference>
<accession>A0ACC2VK78</accession>
<proteinExistence type="predicted"/>